<keyword evidence="1" id="KW-0732">Signal</keyword>
<protein>
    <recommendedName>
        <fullName evidence="4">EGF-like domain-containing protein</fullName>
    </recommendedName>
</protein>
<dbReference type="Proteomes" id="UP000248961">
    <property type="component" value="Unassembled WGS sequence"/>
</dbReference>
<reference evidence="2 3" key="1">
    <citation type="submission" date="2018-02" db="EMBL/GenBank/DDBJ databases">
        <title>The genomes of Aspergillus section Nigri reveals drivers in fungal speciation.</title>
        <authorList>
            <consortium name="DOE Joint Genome Institute"/>
            <person name="Vesth T.C."/>
            <person name="Nybo J."/>
            <person name="Theobald S."/>
            <person name="Brandl J."/>
            <person name="Frisvad J.C."/>
            <person name="Nielsen K.F."/>
            <person name="Lyhne E.K."/>
            <person name="Kogle M.E."/>
            <person name="Kuo A."/>
            <person name="Riley R."/>
            <person name="Clum A."/>
            <person name="Nolan M."/>
            <person name="Lipzen A."/>
            <person name="Salamov A."/>
            <person name="Henrissat B."/>
            <person name="Wiebenga A."/>
            <person name="De vries R.P."/>
            <person name="Grigoriev I.V."/>
            <person name="Mortensen U.H."/>
            <person name="Andersen M.R."/>
            <person name="Baker S.E."/>
        </authorList>
    </citation>
    <scope>NUCLEOTIDE SEQUENCE [LARGE SCALE GENOMIC DNA]</scope>
    <source>
        <strain evidence="2 3">CBS 101889</strain>
    </source>
</reference>
<dbReference type="EMBL" id="KZ824279">
    <property type="protein sequence ID" value="RAL13411.1"/>
    <property type="molecule type" value="Genomic_DNA"/>
</dbReference>
<evidence type="ECO:0000256" key="1">
    <source>
        <dbReference type="SAM" id="SignalP"/>
    </source>
</evidence>
<feature type="signal peptide" evidence="1">
    <location>
        <begin position="1"/>
        <end position="18"/>
    </location>
</feature>
<dbReference type="RefSeq" id="XP_025552565.1">
    <property type="nucleotide sequence ID" value="XM_025693436.1"/>
</dbReference>
<proteinExistence type="predicted"/>
<evidence type="ECO:0000313" key="3">
    <source>
        <dbReference type="Proteomes" id="UP000248961"/>
    </source>
</evidence>
<dbReference type="GeneID" id="37197725"/>
<dbReference type="VEuPathDB" id="FungiDB:BO97DRAFT_38476"/>
<sequence length="105" mass="11075">MRLRVLLLIASLAYLTNSAPSPDPYPVAVPEDGAVADSCGYPNGNCYDNDCHGELSSDSMTCSSGQYLGCQCGYGCGRNVGRCNENGCAGQNGRCTNNYLSCNCR</sequence>
<dbReference type="OrthoDB" id="2956254at2759"/>
<name>A0A395HZP7_ASPHC</name>
<feature type="chain" id="PRO_5017275090" description="EGF-like domain-containing protein" evidence="1">
    <location>
        <begin position="19"/>
        <end position="105"/>
    </location>
</feature>
<evidence type="ECO:0008006" key="4">
    <source>
        <dbReference type="Google" id="ProtNLM"/>
    </source>
</evidence>
<evidence type="ECO:0000313" key="2">
    <source>
        <dbReference type="EMBL" id="RAL13411.1"/>
    </source>
</evidence>
<dbReference type="AlphaFoldDB" id="A0A395HZP7"/>
<keyword evidence="3" id="KW-1185">Reference proteome</keyword>
<organism evidence="2 3">
    <name type="scientific">Aspergillus homomorphus (strain CBS 101889)</name>
    <dbReference type="NCBI Taxonomy" id="1450537"/>
    <lineage>
        <taxon>Eukaryota</taxon>
        <taxon>Fungi</taxon>
        <taxon>Dikarya</taxon>
        <taxon>Ascomycota</taxon>
        <taxon>Pezizomycotina</taxon>
        <taxon>Eurotiomycetes</taxon>
        <taxon>Eurotiomycetidae</taxon>
        <taxon>Eurotiales</taxon>
        <taxon>Aspergillaceae</taxon>
        <taxon>Aspergillus</taxon>
        <taxon>Aspergillus subgen. Circumdati</taxon>
    </lineage>
</organism>
<accession>A0A395HZP7</accession>
<gene>
    <name evidence="2" type="ORF">BO97DRAFT_38476</name>
</gene>